<keyword evidence="2" id="KW-1185">Reference proteome</keyword>
<gene>
    <name evidence="1" type="ORF">HUJ06_005484</name>
</gene>
<evidence type="ECO:0000313" key="2">
    <source>
        <dbReference type="Proteomes" id="UP000607653"/>
    </source>
</evidence>
<accession>A0A822YKZ3</accession>
<reference evidence="1 2" key="1">
    <citation type="journal article" date="2020" name="Mol. Biol. Evol.">
        <title>Distinct Expression and Methylation Patterns for Genes with Different Fates following a Single Whole-Genome Duplication in Flowering Plants.</title>
        <authorList>
            <person name="Shi T."/>
            <person name="Rahmani R.S."/>
            <person name="Gugger P.F."/>
            <person name="Wang M."/>
            <person name="Li H."/>
            <person name="Zhang Y."/>
            <person name="Li Z."/>
            <person name="Wang Q."/>
            <person name="Van de Peer Y."/>
            <person name="Marchal K."/>
            <person name="Chen J."/>
        </authorList>
    </citation>
    <scope>NUCLEOTIDE SEQUENCE [LARGE SCALE GENOMIC DNA]</scope>
    <source>
        <tissue evidence="1">Leaf</tissue>
    </source>
</reference>
<proteinExistence type="predicted"/>
<protein>
    <submittedName>
        <fullName evidence="1">Uncharacterized protein</fullName>
    </submittedName>
</protein>
<dbReference type="EMBL" id="DUZY01000004">
    <property type="protein sequence ID" value="DAD34844.1"/>
    <property type="molecule type" value="Genomic_DNA"/>
</dbReference>
<sequence length="60" mass="6635">MLERIILRLCTIQDLDHLAISVSEVPNQYIKFKEDSSISSSLPLKGNSNKGTLALIPHSV</sequence>
<name>A0A822YKZ3_NELNU</name>
<organism evidence="1 2">
    <name type="scientific">Nelumbo nucifera</name>
    <name type="common">Sacred lotus</name>
    <dbReference type="NCBI Taxonomy" id="4432"/>
    <lineage>
        <taxon>Eukaryota</taxon>
        <taxon>Viridiplantae</taxon>
        <taxon>Streptophyta</taxon>
        <taxon>Embryophyta</taxon>
        <taxon>Tracheophyta</taxon>
        <taxon>Spermatophyta</taxon>
        <taxon>Magnoliopsida</taxon>
        <taxon>Proteales</taxon>
        <taxon>Nelumbonaceae</taxon>
        <taxon>Nelumbo</taxon>
    </lineage>
</organism>
<dbReference type="Proteomes" id="UP000607653">
    <property type="component" value="Unassembled WGS sequence"/>
</dbReference>
<dbReference type="AlphaFoldDB" id="A0A822YKZ3"/>
<comment type="caution">
    <text evidence="1">The sequence shown here is derived from an EMBL/GenBank/DDBJ whole genome shotgun (WGS) entry which is preliminary data.</text>
</comment>
<evidence type="ECO:0000313" key="1">
    <source>
        <dbReference type="EMBL" id="DAD34844.1"/>
    </source>
</evidence>